<name>A0A6U3NLC4_9STRA</name>
<feature type="region of interest" description="Disordered" evidence="1">
    <location>
        <begin position="48"/>
        <end position="68"/>
    </location>
</feature>
<evidence type="ECO:0000256" key="2">
    <source>
        <dbReference type="SAM" id="Phobius"/>
    </source>
</evidence>
<proteinExistence type="predicted"/>
<evidence type="ECO:0000313" key="3">
    <source>
        <dbReference type="EMBL" id="CAD9314210.1"/>
    </source>
</evidence>
<feature type="transmembrane region" description="Helical" evidence="2">
    <location>
        <begin position="12"/>
        <end position="31"/>
    </location>
</feature>
<protein>
    <submittedName>
        <fullName evidence="3">Uncharacterized protein</fullName>
    </submittedName>
</protein>
<accession>A0A6U3NLC4</accession>
<reference evidence="3" key="1">
    <citation type="submission" date="2021-01" db="EMBL/GenBank/DDBJ databases">
        <authorList>
            <person name="Corre E."/>
            <person name="Pelletier E."/>
            <person name="Niang G."/>
            <person name="Scheremetjew M."/>
            <person name="Finn R."/>
            <person name="Kale V."/>
            <person name="Holt S."/>
            <person name="Cochrane G."/>
            <person name="Meng A."/>
            <person name="Brown T."/>
            <person name="Cohen L."/>
        </authorList>
    </citation>
    <scope>NUCLEOTIDE SEQUENCE</scope>
    <source>
        <strain evidence="3">Pop2</strain>
    </source>
</reference>
<keyword evidence="2" id="KW-1133">Transmembrane helix</keyword>
<keyword evidence="2" id="KW-0472">Membrane</keyword>
<dbReference type="EMBL" id="HBGN01000954">
    <property type="protein sequence ID" value="CAD9314210.1"/>
    <property type="molecule type" value="Transcribed_RNA"/>
</dbReference>
<sequence length="360" mass="42353">MMAMSQTQRRKAWRNIYMASWLVILMGVVYVQKQNQDALGRSLRRLKSSRNLSNNHRRRKLSSNTKNAIETKTENGRPIIYTYFEYNPDWEKGDFGSPEEQKEMLQTWARSWRNHGWEPKVLYKRHAEKHPYFEKFEEILDKVKIKYYDHICFHRWIAMSMYGGYMSDYDTYPVDMPPETFKILPNSGKFTAYDNNIEGGAIPSLLSGTQEEWRTMMGKILKLMATHKGEFTSDMRVLTELNSKEPGSFVILNLVQSGIPQTPAGKLDCEFLYRRHALAVHYSHRSQEDALKSKFFVESEHPDALSRSHYAKHFQMLYERKCTQEYAAGYKNKDWYKVTVENRKQDMVGMFGANYVSKTA</sequence>
<evidence type="ECO:0000256" key="1">
    <source>
        <dbReference type="SAM" id="MobiDB-lite"/>
    </source>
</evidence>
<dbReference type="AlphaFoldDB" id="A0A6U3NLC4"/>
<gene>
    <name evidence="3" type="ORF">DBRI1063_LOCUS616</name>
</gene>
<keyword evidence="2" id="KW-0812">Transmembrane</keyword>
<organism evidence="3">
    <name type="scientific">Ditylum brightwellii</name>
    <dbReference type="NCBI Taxonomy" id="49249"/>
    <lineage>
        <taxon>Eukaryota</taxon>
        <taxon>Sar</taxon>
        <taxon>Stramenopiles</taxon>
        <taxon>Ochrophyta</taxon>
        <taxon>Bacillariophyta</taxon>
        <taxon>Mediophyceae</taxon>
        <taxon>Lithodesmiophycidae</taxon>
        <taxon>Lithodesmiales</taxon>
        <taxon>Lithodesmiaceae</taxon>
        <taxon>Ditylum</taxon>
    </lineage>
</organism>